<protein>
    <submittedName>
        <fullName evidence="1">Uncharacterized protein</fullName>
    </submittedName>
</protein>
<dbReference type="AlphaFoldDB" id="A0A0E9Q795"/>
<sequence length="83" mass="9200">MVIVVAVFSRRMMCIQNVLSVAFHFSSNNVWMSASNASFLMCPGVRYVNIAHASCETQSGSNYYALGGSIPAFDHWFNGWINS</sequence>
<organism evidence="1">
    <name type="scientific">Anguilla anguilla</name>
    <name type="common">European freshwater eel</name>
    <name type="synonym">Muraena anguilla</name>
    <dbReference type="NCBI Taxonomy" id="7936"/>
    <lineage>
        <taxon>Eukaryota</taxon>
        <taxon>Metazoa</taxon>
        <taxon>Chordata</taxon>
        <taxon>Craniata</taxon>
        <taxon>Vertebrata</taxon>
        <taxon>Euteleostomi</taxon>
        <taxon>Actinopterygii</taxon>
        <taxon>Neopterygii</taxon>
        <taxon>Teleostei</taxon>
        <taxon>Anguilliformes</taxon>
        <taxon>Anguillidae</taxon>
        <taxon>Anguilla</taxon>
    </lineage>
</organism>
<accession>A0A0E9Q795</accession>
<name>A0A0E9Q795_ANGAN</name>
<reference evidence="1" key="2">
    <citation type="journal article" date="2015" name="Fish Shellfish Immunol.">
        <title>Early steps in the European eel (Anguilla anguilla)-Vibrio vulnificus interaction in the gills: Role of the RtxA13 toxin.</title>
        <authorList>
            <person name="Callol A."/>
            <person name="Pajuelo D."/>
            <person name="Ebbesson L."/>
            <person name="Teles M."/>
            <person name="MacKenzie S."/>
            <person name="Amaro C."/>
        </authorList>
    </citation>
    <scope>NUCLEOTIDE SEQUENCE</scope>
</reference>
<evidence type="ECO:0000313" key="1">
    <source>
        <dbReference type="EMBL" id="JAH11973.1"/>
    </source>
</evidence>
<reference evidence="1" key="1">
    <citation type="submission" date="2014-11" db="EMBL/GenBank/DDBJ databases">
        <authorList>
            <person name="Amaro Gonzalez C."/>
        </authorList>
    </citation>
    <scope>NUCLEOTIDE SEQUENCE</scope>
</reference>
<dbReference type="EMBL" id="GBXM01096604">
    <property type="protein sequence ID" value="JAH11973.1"/>
    <property type="molecule type" value="Transcribed_RNA"/>
</dbReference>
<proteinExistence type="predicted"/>